<gene>
    <name evidence="1" type="ORF">EES38_16355</name>
</gene>
<dbReference type="EMBL" id="RJVQ01000008">
    <property type="protein sequence ID" value="RQW61940.1"/>
    <property type="molecule type" value="Genomic_DNA"/>
</dbReference>
<comment type="caution">
    <text evidence="1">The sequence shown here is derived from an EMBL/GenBank/DDBJ whole genome shotgun (WGS) entry which is preliminary data.</text>
</comment>
<organism evidence="1 2">
    <name type="scientific">Vibrio viridaestus</name>
    <dbReference type="NCBI Taxonomy" id="2487322"/>
    <lineage>
        <taxon>Bacteria</taxon>
        <taxon>Pseudomonadati</taxon>
        <taxon>Pseudomonadota</taxon>
        <taxon>Gammaproteobacteria</taxon>
        <taxon>Vibrionales</taxon>
        <taxon>Vibrionaceae</taxon>
        <taxon>Vibrio</taxon>
    </lineage>
</organism>
<dbReference type="AlphaFoldDB" id="A0A3N9TD14"/>
<dbReference type="Proteomes" id="UP000281112">
    <property type="component" value="Unassembled WGS sequence"/>
</dbReference>
<dbReference type="PANTHER" id="PTHR30348:SF9">
    <property type="entry name" value="UPF0759 PROTEIN YECE"/>
    <property type="match status" value="1"/>
</dbReference>
<proteinExistence type="predicted"/>
<dbReference type="SUPFAM" id="SSF117396">
    <property type="entry name" value="TM1631-like"/>
    <property type="match status" value="1"/>
</dbReference>
<dbReference type="Pfam" id="PF01904">
    <property type="entry name" value="DUF72"/>
    <property type="match status" value="1"/>
</dbReference>
<dbReference type="PANTHER" id="PTHR30348">
    <property type="entry name" value="UNCHARACTERIZED PROTEIN YECE"/>
    <property type="match status" value="1"/>
</dbReference>
<dbReference type="InterPro" id="IPR036520">
    <property type="entry name" value="UPF0759_sf"/>
</dbReference>
<dbReference type="InterPro" id="IPR002763">
    <property type="entry name" value="DUF72"/>
</dbReference>
<protein>
    <submittedName>
        <fullName evidence="1">DUF72 domain-containing protein</fullName>
    </submittedName>
</protein>
<dbReference type="OrthoDB" id="9780310at2"/>
<keyword evidence="2" id="KW-1185">Reference proteome</keyword>
<reference evidence="1 2" key="1">
    <citation type="submission" date="2018-11" db="EMBL/GenBank/DDBJ databases">
        <title>Vibrio LJC006 sp. nov., isolated from seawater during the bloom of the enteromorpha.</title>
        <authorList>
            <person name="Liang J."/>
        </authorList>
    </citation>
    <scope>NUCLEOTIDE SEQUENCE [LARGE SCALE GENOMIC DNA]</scope>
    <source>
        <strain evidence="1 2">LJC006</strain>
    </source>
</reference>
<evidence type="ECO:0000313" key="2">
    <source>
        <dbReference type="Proteomes" id="UP000281112"/>
    </source>
</evidence>
<dbReference type="Gene3D" id="3.20.20.410">
    <property type="entry name" value="Protein of unknown function UPF0759"/>
    <property type="match status" value="1"/>
</dbReference>
<name>A0A3N9TD14_9VIBR</name>
<sequence length="289" mass="32799">MTNAPLKMGLTMWSHAPWQESLFGAGTKSTDRLHKYAHYFNTVEGNTTFYATPSLATVQNWNNATPDDFRFTFKLPKGVTHEGNLIHKKAQLYDFLSIMDPLNDKIGLWTIQLPASFSPEMLNELKSLISFFPKHAPLAIEVRHPGFFDKGESEKQFNRWLIEKKIDRIIMDSRPIFSVPAINNAVLTDAQQKKPKVPVHAISTSDNPMVRFIGLPTPEDNQTFVLPWVAKIAEWISAGKTPYLMIHTADNDFAPELAISFYKQLSDQLPLPALPELLNSQKDAQIKMF</sequence>
<evidence type="ECO:0000313" key="1">
    <source>
        <dbReference type="EMBL" id="RQW61940.1"/>
    </source>
</evidence>
<dbReference type="RefSeq" id="WP_124938279.1">
    <property type="nucleotide sequence ID" value="NZ_RJVQ01000008.1"/>
</dbReference>
<accession>A0A3N9TD14</accession>